<dbReference type="SUPFAM" id="SSF53850">
    <property type="entry name" value="Periplasmic binding protein-like II"/>
    <property type="match status" value="1"/>
</dbReference>
<protein>
    <recommendedName>
        <fullName evidence="5">Hydroxymethylbilane synthase</fullName>
        <ecNumber evidence="5">2.5.1.61</ecNumber>
    </recommendedName>
</protein>
<dbReference type="FunFam" id="3.40.190.10:FF:000005">
    <property type="entry name" value="Porphobilinogen deaminase"/>
    <property type="match status" value="1"/>
</dbReference>
<dbReference type="GO" id="GO:0004418">
    <property type="term" value="F:hydroxymethylbilane synthase activity"/>
    <property type="evidence" value="ECO:0007669"/>
    <property type="project" value="UniProtKB-UniRule"/>
</dbReference>
<evidence type="ECO:0000256" key="3">
    <source>
        <dbReference type="ARBA" id="ARBA00022679"/>
    </source>
</evidence>
<dbReference type="InterPro" id="IPR022419">
    <property type="entry name" value="Porphobilin_deaminase_cofac_BS"/>
</dbReference>
<dbReference type="Gene3D" id="3.30.160.40">
    <property type="entry name" value="Porphobilinogen deaminase, C-terminal domain"/>
    <property type="match status" value="1"/>
</dbReference>
<dbReference type="NCBIfam" id="TIGR00212">
    <property type="entry name" value="hemC"/>
    <property type="match status" value="1"/>
</dbReference>
<evidence type="ECO:0000256" key="2">
    <source>
        <dbReference type="ARBA" id="ARBA00005638"/>
    </source>
</evidence>
<evidence type="ECO:0000259" key="7">
    <source>
        <dbReference type="Pfam" id="PF03900"/>
    </source>
</evidence>
<dbReference type="Proteomes" id="UP000000674">
    <property type="component" value="Chromosome"/>
</dbReference>
<dbReference type="PRINTS" id="PR00151">
    <property type="entry name" value="PORPHBDMNASE"/>
</dbReference>
<evidence type="ECO:0000313" key="8">
    <source>
        <dbReference type="EMBL" id="ABK14908.1"/>
    </source>
</evidence>
<evidence type="ECO:0000256" key="1">
    <source>
        <dbReference type="ARBA" id="ARBA00001916"/>
    </source>
</evidence>
<dbReference type="SUPFAM" id="SSF54782">
    <property type="entry name" value="Porphobilinogen deaminase (hydroxymethylbilane synthase), C-terminal domain"/>
    <property type="match status" value="1"/>
</dbReference>
<dbReference type="GO" id="GO:0005737">
    <property type="term" value="C:cytoplasm"/>
    <property type="evidence" value="ECO:0007669"/>
    <property type="project" value="UniProtKB-UniRule"/>
</dbReference>
<evidence type="ECO:0000256" key="5">
    <source>
        <dbReference type="NCBIfam" id="TIGR00212"/>
    </source>
</evidence>
<dbReference type="InterPro" id="IPR036803">
    <property type="entry name" value="Porphobilinogen_deaminase_C_sf"/>
</dbReference>
<dbReference type="Pfam" id="PF03900">
    <property type="entry name" value="Porphobil_deamC"/>
    <property type="match status" value="1"/>
</dbReference>
<organism evidence="8 9">
    <name type="scientific">Methanothrix thermoacetophila (strain DSM 6194 / JCM 14653 / NBRC 101360 / PT)</name>
    <name type="common">Methanosaeta thermophila</name>
    <dbReference type="NCBI Taxonomy" id="349307"/>
    <lineage>
        <taxon>Archaea</taxon>
        <taxon>Methanobacteriati</taxon>
        <taxon>Methanobacteriota</taxon>
        <taxon>Stenosarchaea group</taxon>
        <taxon>Methanomicrobia</taxon>
        <taxon>Methanotrichales</taxon>
        <taxon>Methanotrichaceae</taxon>
        <taxon>Methanothrix</taxon>
    </lineage>
</organism>
<accession>A0B884</accession>
<dbReference type="PROSITE" id="PS00533">
    <property type="entry name" value="PORPHOBILINOGEN_DEAM"/>
    <property type="match status" value="1"/>
</dbReference>
<keyword evidence="4" id="KW-0627">Porphyrin biosynthesis</keyword>
<dbReference type="PIRSF" id="PIRSF001438">
    <property type="entry name" value="4pyrrol_synth_OHMeBilane_synth"/>
    <property type="match status" value="1"/>
</dbReference>
<dbReference type="InterPro" id="IPR022417">
    <property type="entry name" value="Porphobilin_deaminase_N"/>
</dbReference>
<sequence length="270" mass="29841">MTVRTSGDLFLDRPLHMISGQGLFVREIDERMLSGEIDLAVHSMKDLPSKRPERLRIAAIMKRDSPCDILLTKDGSGLDDLKSGAVIGTSSMRRAAQLRRARPDLVVRSLRGNLQTRLRKLHAGEYDGIVIAEAGVQRMGYHLGYKVLDPGFFVPSPNQGTIAVVSVAGTEGDALASLIDHRPSREETMVERRIMEVVGGGCLVPMAVFARHLGDRIHVTAEILSKDGERFVRLEDTVPRDGLESAERIGRRLLEMGGDELVREAVEIER</sequence>
<dbReference type="EC" id="2.5.1.61" evidence="5"/>
<dbReference type="STRING" id="349307.Mthe_1125"/>
<evidence type="ECO:0000259" key="6">
    <source>
        <dbReference type="Pfam" id="PF01379"/>
    </source>
</evidence>
<comment type="cofactor">
    <cofactor evidence="1">
        <name>dipyrromethane</name>
        <dbReference type="ChEBI" id="CHEBI:60342"/>
    </cofactor>
</comment>
<reference evidence="8 9" key="1">
    <citation type="submission" date="2006-10" db="EMBL/GenBank/DDBJ databases">
        <title>Complete sequence of Methanosaeta thermophila PT.</title>
        <authorList>
            <consortium name="US DOE Joint Genome Institute"/>
            <person name="Copeland A."/>
            <person name="Lucas S."/>
            <person name="Lapidus A."/>
            <person name="Barry K."/>
            <person name="Detter J.C."/>
            <person name="Glavina del Rio T."/>
            <person name="Hammon N."/>
            <person name="Israni S."/>
            <person name="Pitluck S."/>
            <person name="Chain P."/>
            <person name="Malfatti S."/>
            <person name="Shin M."/>
            <person name="Vergez L."/>
            <person name="Schmutz J."/>
            <person name="Larimer F."/>
            <person name="Land M."/>
            <person name="Hauser L."/>
            <person name="Kyrpides N."/>
            <person name="Kim E."/>
            <person name="Smith K.S."/>
            <person name="Ingram-Smith C."/>
            <person name="Richardson P."/>
        </authorList>
    </citation>
    <scope>NUCLEOTIDE SEQUENCE [LARGE SCALE GENOMIC DNA]</scope>
    <source>
        <strain evidence="9">DSM 6194 / JCM 14653 / NBRC 101360 / PT</strain>
    </source>
</reference>
<dbReference type="InterPro" id="IPR022418">
    <property type="entry name" value="Porphobilinogen_deaminase_C"/>
</dbReference>
<dbReference type="AlphaFoldDB" id="A0B884"/>
<dbReference type="PANTHER" id="PTHR11557:SF0">
    <property type="entry name" value="PORPHOBILINOGEN DEAMINASE"/>
    <property type="match status" value="1"/>
</dbReference>
<dbReference type="HOGENOM" id="CLU_019704_0_2_2"/>
<gene>
    <name evidence="8" type="ordered locus">Mthe_1125</name>
</gene>
<dbReference type="Pfam" id="PF01379">
    <property type="entry name" value="Porphobil_deam"/>
    <property type="match status" value="1"/>
</dbReference>
<feature type="domain" description="Porphobilinogen deaminase C-terminal" evidence="7">
    <location>
        <begin position="187"/>
        <end position="255"/>
    </location>
</feature>
<keyword evidence="3 8" id="KW-0808">Transferase</keyword>
<evidence type="ECO:0000256" key="4">
    <source>
        <dbReference type="ARBA" id="ARBA00023244"/>
    </source>
</evidence>
<name>A0B884_METTP</name>
<dbReference type="Gene3D" id="3.40.190.10">
    <property type="entry name" value="Periplasmic binding protein-like II"/>
    <property type="match status" value="2"/>
</dbReference>
<feature type="domain" description="Porphobilinogen deaminase N-terminal" evidence="6">
    <location>
        <begin position="2"/>
        <end position="168"/>
    </location>
</feature>
<dbReference type="PANTHER" id="PTHR11557">
    <property type="entry name" value="PORPHOBILINOGEN DEAMINASE"/>
    <property type="match status" value="1"/>
</dbReference>
<dbReference type="KEGG" id="mtp:Mthe_1125"/>
<dbReference type="GO" id="GO:0006783">
    <property type="term" value="P:heme biosynthetic process"/>
    <property type="evidence" value="ECO:0007669"/>
    <property type="project" value="TreeGrafter"/>
</dbReference>
<dbReference type="EMBL" id="CP000477">
    <property type="protein sequence ID" value="ABK14908.1"/>
    <property type="molecule type" value="Genomic_DNA"/>
</dbReference>
<evidence type="ECO:0000313" key="9">
    <source>
        <dbReference type="Proteomes" id="UP000000674"/>
    </source>
</evidence>
<proteinExistence type="inferred from homology"/>
<keyword evidence="9" id="KW-1185">Reference proteome</keyword>
<dbReference type="InterPro" id="IPR000860">
    <property type="entry name" value="HemC"/>
</dbReference>
<comment type="similarity">
    <text evidence="2">Belongs to the HMBS family.</text>
</comment>